<dbReference type="EnsemblMetazoa" id="GAUT001833-RA">
    <property type="protein sequence ID" value="GAUT001833-PA"/>
    <property type="gene ID" value="GAUT001833"/>
</dbReference>
<dbReference type="VEuPathDB" id="VectorBase:GAUT001833"/>
<keyword evidence="2" id="KW-1185">Reference proteome</keyword>
<protein>
    <submittedName>
        <fullName evidence="1">Uncharacterized protein</fullName>
    </submittedName>
</protein>
<sequence>MITITLIAIYSYRIQNKKSRLCWLLFVGVNTNYVNENNNLEAYIYLQNIVIELTVTTKTVTIINVDQLRFIVPIALIGCRTDALLRYISMIDLNAYTCADFASVYVREEVKLPFIDLGRAVYSFFVNISSQNNCYNSFYVIFTNKQ</sequence>
<evidence type="ECO:0000313" key="2">
    <source>
        <dbReference type="Proteomes" id="UP000078200"/>
    </source>
</evidence>
<proteinExistence type="predicted"/>
<reference evidence="2" key="1">
    <citation type="submission" date="2014-05" db="EMBL/GenBank/DDBJ databases">
        <authorList>
            <person name="Aksoy S."/>
            <person name="Warren W."/>
            <person name="Wilson R.K."/>
        </authorList>
    </citation>
    <scope>NUCLEOTIDE SEQUENCE [LARGE SCALE GENOMIC DNA]</scope>
    <source>
        <strain evidence="2">TTRI</strain>
    </source>
</reference>
<dbReference type="VEuPathDB" id="VectorBase:GAUT001834"/>
<organism evidence="1 2">
    <name type="scientific">Glossina austeni</name>
    <name type="common">Savannah tsetse fly</name>
    <dbReference type="NCBI Taxonomy" id="7395"/>
    <lineage>
        <taxon>Eukaryota</taxon>
        <taxon>Metazoa</taxon>
        <taxon>Ecdysozoa</taxon>
        <taxon>Arthropoda</taxon>
        <taxon>Hexapoda</taxon>
        <taxon>Insecta</taxon>
        <taxon>Pterygota</taxon>
        <taxon>Neoptera</taxon>
        <taxon>Endopterygota</taxon>
        <taxon>Diptera</taxon>
        <taxon>Brachycera</taxon>
        <taxon>Muscomorpha</taxon>
        <taxon>Hippoboscoidea</taxon>
        <taxon>Glossinidae</taxon>
        <taxon>Glossina</taxon>
    </lineage>
</organism>
<evidence type="ECO:0000313" key="1">
    <source>
        <dbReference type="EnsemblMetazoa" id="GAUT001833-PA"/>
    </source>
</evidence>
<dbReference type="EnsemblMetazoa" id="GAUT001834-RA">
    <property type="protein sequence ID" value="GAUT001834-PA"/>
    <property type="gene ID" value="GAUT001834"/>
</dbReference>
<accession>A0A1A9UE91</accession>
<dbReference type="Proteomes" id="UP000078200">
    <property type="component" value="Unassembled WGS sequence"/>
</dbReference>
<dbReference type="AlphaFoldDB" id="A0A1A9UE91"/>
<reference evidence="1" key="2">
    <citation type="submission" date="2020-05" db="UniProtKB">
        <authorList>
            <consortium name="EnsemblMetazoa"/>
        </authorList>
    </citation>
    <scope>IDENTIFICATION</scope>
    <source>
        <strain evidence="1">TTRI</strain>
    </source>
</reference>
<name>A0A1A9UE91_GLOAU</name>